<dbReference type="AlphaFoldDB" id="A0A2H1WNL6"/>
<organism evidence="1">
    <name type="scientific">Spodoptera frugiperda</name>
    <name type="common">Fall armyworm</name>
    <dbReference type="NCBI Taxonomy" id="7108"/>
    <lineage>
        <taxon>Eukaryota</taxon>
        <taxon>Metazoa</taxon>
        <taxon>Ecdysozoa</taxon>
        <taxon>Arthropoda</taxon>
        <taxon>Hexapoda</taxon>
        <taxon>Insecta</taxon>
        <taxon>Pterygota</taxon>
        <taxon>Neoptera</taxon>
        <taxon>Endopterygota</taxon>
        <taxon>Lepidoptera</taxon>
        <taxon>Glossata</taxon>
        <taxon>Ditrysia</taxon>
        <taxon>Noctuoidea</taxon>
        <taxon>Noctuidae</taxon>
        <taxon>Amphipyrinae</taxon>
        <taxon>Spodoptera</taxon>
    </lineage>
</organism>
<accession>A0A2H1WNL6</accession>
<proteinExistence type="predicted"/>
<protein>
    <submittedName>
        <fullName evidence="1">SFRICE_008501</fullName>
    </submittedName>
</protein>
<evidence type="ECO:0000313" key="1">
    <source>
        <dbReference type="EMBL" id="SOQ54660.1"/>
    </source>
</evidence>
<reference evidence="1" key="1">
    <citation type="submission" date="2016-07" db="EMBL/GenBank/DDBJ databases">
        <authorList>
            <person name="Bretaudeau A."/>
        </authorList>
    </citation>
    <scope>NUCLEOTIDE SEQUENCE</scope>
    <source>
        <strain evidence="1">Rice</strain>
        <tissue evidence="1">Whole body</tissue>
    </source>
</reference>
<dbReference type="EMBL" id="ODYU01009919">
    <property type="protein sequence ID" value="SOQ54660.1"/>
    <property type="molecule type" value="Genomic_DNA"/>
</dbReference>
<sequence length="67" mass="7409">MKRSSRCRLLDSVNHQRTDCTVGSVAGQLAACRATGSGFDSRTEQLCVIHKLLIRVWVTCVCELVQT</sequence>
<gene>
    <name evidence="1" type="ORF">SFRICE_008501</name>
</gene>
<name>A0A2H1WNL6_SPOFR</name>